<name>A0A165GPP1_9BASI</name>
<dbReference type="InParanoid" id="A0A165GPP1"/>
<dbReference type="Proteomes" id="UP000076842">
    <property type="component" value="Unassembled WGS sequence"/>
</dbReference>
<protein>
    <submittedName>
        <fullName evidence="2">Uncharacterized protein</fullName>
    </submittedName>
</protein>
<keyword evidence="3" id="KW-1185">Reference proteome</keyword>
<dbReference type="EMBL" id="KV423952">
    <property type="protein sequence ID" value="KZT58318.1"/>
    <property type="molecule type" value="Genomic_DNA"/>
</dbReference>
<organism evidence="2 3">
    <name type="scientific">Calocera cornea HHB12733</name>
    <dbReference type="NCBI Taxonomy" id="1353952"/>
    <lineage>
        <taxon>Eukaryota</taxon>
        <taxon>Fungi</taxon>
        <taxon>Dikarya</taxon>
        <taxon>Basidiomycota</taxon>
        <taxon>Agaricomycotina</taxon>
        <taxon>Dacrymycetes</taxon>
        <taxon>Dacrymycetales</taxon>
        <taxon>Dacrymycetaceae</taxon>
        <taxon>Calocera</taxon>
    </lineage>
</organism>
<sequence length="155" mass="16938">MNLILLHYLFTYPSSRAFPAIARTILIHTQPVCRLPRIIGKTLLVPCSCSTPTAPHPFPHRQRQGPREKVVRQHITPSCPGGASYPPTNPVVANSASAHQRASPYASVRGTADPPAKPLVLCMWSGAARRVISRPVPRPPLSSDIGCRSCNEEYQ</sequence>
<reference evidence="2 3" key="1">
    <citation type="journal article" date="2016" name="Mol. Biol. Evol.">
        <title>Comparative Genomics of Early-Diverging Mushroom-Forming Fungi Provides Insights into the Origins of Lignocellulose Decay Capabilities.</title>
        <authorList>
            <person name="Nagy L.G."/>
            <person name="Riley R."/>
            <person name="Tritt A."/>
            <person name="Adam C."/>
            <person name="Daum C."/>
            <person name="Floudas D."/>
            <person name="Sun H."/>
            <person name="Yadav J.S."/>
            <person name="Pangilinan J."/>
            <person name="Larsson K.H."/>
            <person name="Matsuura K."/>
            <person name="Barry K."/>
            <person name="Labutti K."/>
            <person name="Kuo R."/>
            <person name="Ohm R.A."/>
            <person name="Bhattacharya S.S."/>
            <person name="Shirouzu T."/>
            <person name="Yoshinaga Y."/>
            <person name="Martin F.M."/>
            <person name="Grigoriev I.V."/>
            <person name="Hibbett D.S."/>
        </authorList>
    </citation>
    <scope>NUCLEOTIDE SEQUENCE [LARGE SCALE GENOMIC DNA]</scope>
    <source>
        <strain evidence="2 3">HHB12733</strain>
    </source>
</reference>
<dbReference type="AlphaFoldDB" id="A0A165GPP1"/>
<evidence type="ECO:0000313" key="2">
    <source>
        <dbReference type="EMBL" id="KZT58318.1"/>
    </source>
</evidence>
<gene>
    <name evidence="2" type="ORF">CALCODRAFT_242455</name>
</gene>
<proteinExistence type="predicted"/>
<accession>A0A165GPP1</accession>
<feature type="region of interest" description="Disordered" evidence="1">
    <location>
        <begin position="78"/>
        <end position="97"/>
    </location>
</feature>
<evidence type="ECO:0000313" key="3">
    <source>
        <dbReference type="Proteomes" id="UP000076842"/>
    </source>
</evidence>
<evidence type="ECO:0000256" key="1">
    <source>
        <dbReference type="SAM" id="MobiDB-lite"/>
    </source>
</evidence>